<evidence type="ECO:0000256" key="7">
    <source>
        <dbReference type="RuleBase" id="RU367016"/>
    </source>
</evidence>
<dbReference type="Proteomes" id="UP001147653">
    <property type="component" value="Unassembled WGS sequence"/>
</dbReference>
<dbReference type="InterPro" id="IPR032816">
    <property type="entry name" value="VTT_dom"/>
</dbReference>
<feature type="transmembrane region" description="Helical" evidence="7">
    <location>
        <begin position="81"/>
        <end position="100"/>
    </location>
</feature>
<keyword evidence="5 7" id="KW-1133">Transmembrane helix</keyword>
<dbReference type="GO" id="GO:0005886">
    <property type="term" value="C:plasma membrane"/>
    <property type="evidence" value="ECO:0007669"/>
    <property type="project" value="UniProtKB-SubCell"/>
</dbReference>
<dbReference type="EMBL" id="JAPDDP010000008">
    <property type="protein sequence ID" value="MDA0179964.1"/>
    <property type="molecule type" value="Genomic_DNA"/>
</dbReference>
<protein>
    <submittedName>
        <fullName evidence="9">DedA family protein</fullName>
    </submittedName>
</protein>
<evidence type="ECO:0000256" key="6">
    <source>
        <dbReference type="ARBA" id="ARBA00023136"/>
    </source>
</evidence>
<keyword evidence="6 7" id="KW-0472">Membrane</keyword>
<reference evidence="9" key="1">
    <citation type="submission" date="2022-10" db="EMBL/GenBank/DDBJ databases">
        <title>The WGS of Solirubrobacter phytolaccae KCTC 29190.</title>
        <authorList>
            <person name="Jiang Z."/>
        </authorList>
    </citation>
    <scope>NUCLEOTIDE SEQUENCE</scope>
    <source>
        <strain evidence="9">KCTC 29190</strain>
    </source>
</reference>
<feature type="transmembrane region" description="Helical" evidence="7">
    <location>
        <begin position="169"/>
        <end position="191"/>
    </location>
</feature>
<comment type="subcellular location">
    <subcellularLocation>
        <location evidence="1 7">Cell membrane</location>
        <topology evidence="1 7">Multi-pass membrane protein</topology>
    </subcellularLocation>
</comment>
<feature type="domain" description="VTT" evidence="8">
    <location>
        <begin position="63"/>
        <end position="188"/>
    </location>
</feature>
<keyword evidence="4 7" id="KW-0812">Transmembrane</keyword>
<feature type="transmembrane region" description="Helical" evidence="7">
    <location>
        <begin position="197"/>
        <end position="218"/>
    </location>
</feature>
<keyword evidence="10" id="KW-1185">Reference proteome</keyword>
<dbReference type="PANTHER" id="PTHR30353:SF15">
    <property type="entry name" value="INNER MEMBRANE PROTEIN YABI"/>
    <property type="match status" value="1"/>
</dbReference>
<sequence length="243" mass="25333">MRGALALIAAGLAVAIAFGAIEVPNIAALVEDATTPLGAWVYLGVGAFVFLETTVLLGFLIHGELLLMLGGAAAARGDASLVVMIAVAWLAAVAGDMASLQLGRTLGRPFIERRGARLKLGPERLARIDGFFARHGAKALFLGRFTGFLRSTMPFVVGSSGGVTLRRLLPFSVASGLVWTATFTVIGYALAGEFADAGAIAMRAGAAAILLVVAVLTLRSKLTRAQPTPVLQETFHQRDAHPQ</sequence>
<gene>
    <name evidence="9" type="ORF">OJ997_06635</name>
</gene>
<name>A0A9X3N7S8_9ACTN</name>
<accession>A0A9X3N7S8</accession>
<feature type="transmembrane region" description="Helical" evidence="7">
    <location>
        <begin position="39"/>
        <end position="61"/>
    </location>
</feature>
<dbReference type="Pfam" id="PF09335">
    <property type="entry name" value="VTT_dom"/>
    <property type="match status" value="1"/>
</dbReference>
<dbReference type="RefSeq" id="WP_270024274.1">
    <property type="nucleotide sequence ID" value="NZ_JAPDDP010000008.1"/>
</dbReference>
<evidence type="ECO:0000256" key="4">
    <source>
        <dbReference type="ARBA" id="ARBA00022692"/>
    </source>
</evidence>
<evidence type="ECO:0000256" key="3">
    <source>
        <dbReference type="ARBA" id="ARBA00022475"/>
    </source>
</evidence>
<keyword evidence="3 7" id="KW-1003">Cell membrane</keyword>
<evidence type="ECO:0000313" key="10">
    <source>
        <dbReference type="Proteomes" id="UP001147653"/>
    </source>
</evidence>
<organism evidence="9 10">
    <name type="scientific">Solirubrobacter phytolaccae</name>
    <dbReference type="NCBI Taxonomy" id="1404360"/>
    <lineage>
        <taxon>Bacteria</taxon>
        <taxon>Bacillati</taxon>
        <taxon>Actinomycetota</taxon>
        <taxon>Thermoleophilia</taxon>
        <taxon>Solirubrobacterales</taxon>
        <taxon>Solirubrobacteraceae</taxon>
        <taxon>Solirubrobacter</taxon>
    </lineage>
</organism>
<evidence type="ECO:0000256" key="2">
    <source>
        <dbReference type="ARBA" id="ARBA00010792"/>
    </source>
</evidence>
<evidence type="ECO:0000313" key="9">
    <source>
        <dbReference type="EMBL" id="MDA0179964.1"/>
    </source>
</evidence>
<evidence type="ECO:0000256" key="1">
    <source>
        <dbReference type="ARBA" id="ARBA00004651"/>
    </source>
</evidence>
<comment type="similarity">
    <text evidence="2 7">Belongs to the DedA family.</text>
</comment>
<proteinExistence type="inferred from homology"/>
<dbReference type="AlphaFoldDB" id="A0A9X3N7S8"/>
<dbReference type="InterPro" id="IPR032818">
    <property type="entry name" value="DedA-like"/>
</dbReference>
<evidence type="ECO:0000256" key="5">
    <source>
        <dbReference type="ARBA" id="ARBA00022989"/>
    </source>
</evidence>
<evidence type="ECO:0000259" key="8">
    <source>
        <dbReference type="Pfam" id="PF09335"/>
    </source>
</evidence>
<comment type="caution">
    <text evidence="9">The sequence shown here is derived from an EMBL/GenBank/DDBJ whole genome shotgun (WGS) entry which is preliminary data.</text>
</comment>
<dbReference type="PANTHER" id="PTHR30353">
    <property type="entry name" value="INNER MEMBRANE PROTEIN DEDA-RELATED"/>
    <property type="match status" value="1"/>
</dbReference>